<dbReference type="GeneID" id="92352355"/>
<gene>
    <name evidence="2" type="ORF">LepocDRAFT_00000300</name>
</gene>
<feature type="non-terminal residue" evidence="2">
    <location>
        <position position="109"/>
    </location>
</feature>
<dbReference type="AlphaFoldDB" id="I4Z511"/>
<dbReference type="Proteomes" id="UP000053899">
    <property type="component" value="Unassembled WGS sequence"/>
</dbReference>
<dbReference type="EMBL" id="JH660693">
    <property type="protein sequence ID" value="EIM31303.1"/>
    <property type="molecule type" value="Genomic_DNA"/>
</dbReference>
<evidence type="ECO:0000313" key="3">
    <source>
        <dbReference type="Proteomes" id="UP000053899"/>
    </source>
</evidence>
<sequence length="109" mass="10715">MNERTNPRDITSQASSSAAAPQEHGAHGIKPVAAPMVPAGAQPSVVVKARAATLRPSDELLDALSDESTLINDTEAADPVPVDPVPPVVEAATGTGAGAAGAAATTTAP</sequence>
<dbReference type="HOGENOM" id="CLU_2189488_0_0_4"/>
<accession>I4Z511</accession>
<feature type="region of interest" description="Disordered" evidence="1">
    <location>
        <begin position="1"/>
        <end position="35"/>
    </location>
</feature>
<proteinExistence type="predicted"/>
<reference evidence="2 3" key="1">
    <citation type="submission" date="2012-04" db="EMBL/GenBank/DDBJ databases">
        <title>Improved High-Quality Draft sequence of Leptothrix ochracea L12.</title>
        <authorList>
            <consortium name="US DOE Joint Genome Institute"/>
            <person name="Lucas S."/>
            <person name="Han J."/>
            <person name="Lapidus A."/>
            <person name="Cheng J.-F."/>
            <person name="Goodwin L."/>
            <person name="Pitluck S."/>
            <person name="Peters L."/>
            <person name="Zeytun A."/>
            <person name="Detter J.C."/>
            <person name="Han C."/>
            <person name="Tapia R."/>
            <person name="Land M."/>
            <person name="Hauser L."/>
            <person name="Kyrpides N."/>
            <person name="Ivanova N."/>
            <person name="Pagani I."/>
            <person name="Stepanauskas R."/>
            <person name="Masland D."/>
            <person name="Poulton N."/>
            <person name="Emerson D."/>
            <person name="Fleming E."/>
            <person name="Woyke T."/>
        </authorList>
    </citation>
    <scope>NUCLEOTIDE SEQUENCE [LARGE SCALE GENOMIC DNA]</scope>
    <source>
        <strain evidence="2 3">L12</strain>
    </source>
</reference>
<organism evidence="2 3">
    <name type="scientific">Leptothrix ochracea L12</name>
    <dbReference type="NCBI Taxonomy" id="735332"/>
    <lineage>
        <taxon>Bacteria</taxon>
        <taxon>Pseudomonadati</taxon>
        <taxon>Pseudomonadota</taxon>
        <taxon>Betaproteobacteria</taxon>
        <taxon>Burkholderiales</taxon>
        <taxon>Sphaerotilaceae</taxon>
        <taxon>Leptothrix</taxon>
    </lineage>
</organism>
<feature type="compositionally biased region" description="Low complexity" evidence="1">
    <location>
        <begin position="88"/>
        <end position="109"/>
    </location>
</feature>
<protein>
    <submittedName>
        <fullName evidence="2">Uncharacterized protein</fullName>
    </submittedName>
</protein>
<evidence type="ECO:0000313" key="2">
    <source>
        <dbReference type="EMBL" id="EIM31303.1"/>
    </source>
</evidence>
<evidence type="ECO:0000256" key="1">
    <source>
        <dbReference type="SAM" id="MobiDB-lite"/>
    </source>
</evidence>
<feature type="region of interest" description="Disordered" evidence="1">
    <location>
        <begin position="68"/>
        <end position="109"/>
    </location>
</feature>
<dbReference type="RefSeq" id="WP_009453582.1">
    <property type="nucleotide sequence ID" value="NZ_JH660693.1"/>
</dbReference>
<keyword evidence="3" id="KW-1185">Reference proteome</keyword>
<name>I4Z511_9BURK</name>